<accession>C6SZD8</accession>
<sequence length="110" mass="12015">MPKSSICNGHLNLDTGFNCDRGYLLNHIRGTVEVNDSFVYTQLKSVSCVGAFTTGGFSGGDVKNFSWHPNRSLHPEMLVLGTTNQVSTNLLEILDVLRGKGDSNLMDLLL</sequence>
<evidence type="ECO:0000313" key="1">
    <source>
        <dbReference type="EMBL" id="ACU14611.1"/>
    </source>
</evidence>
<dbReference type="AlphaFoldDB" id="C6SZD8"/>
<organism evidence="1">
    <name type="scientific">Glycine max</name>
    <name type="common">Soybean</name>
    <name type="synonym">Glycine hispida</name>
    <dbReference type="NCBI Taxonomy" id="3847"/>
    <lineage>
        <taxon>Eukaryota</taxon>
        <taxon>Viridiplantae</taxon>
        <taxon>Streptophyta</taxon>
        <taxon>Embryophyta</taxon>
        <taxon>Tracheophyta</taxon>
        <taxon>Spermatophyta</taxon>
        <taxon>Magnoliopsida</taxon>
        <taxon>eudicotyledons</taxon>
        <taxon>Gunneridae</taxon>
        <taxon>Pentapetalae</taxon>
        <taxon>rosids</taxon>
        <taxon>fabids</taxon>
        <taxon>Fabales</taxon>
        <taxon>Fabaceae</taxon>
        <taxon>Papilionoideae</taxon>
        <taxon>50 kb inversion clade</taxon>
        <taxon>NPAAA clade</taxon>
        <taxon>indigoferoid/millettioid clade</taxon>
        <taxon>Phaseoleae</taxon>
        <taxon>Glycine</taxon>
        <taxon>Glycine subgen. Soja</taxon>
    </lineage>
</organism>
<dbReference type="EMBL" id="BT090539">
    <property type="protein sequence ID" value="ACU14611.1"/>
    <property type="molecule type" value="mRNA"/>
</dbReference>
<protein>
    <submittedName>
        <fullName evidence="1">Uncharacterized protein</fullName>
    </submittedName>
</protein>
<name>C6SZD8_SOYBN</name>
<proteinExistence type="evidence at transcript level"/>
<reference evidence="1" key="1">
    <citation type="submission" date="2009-08" db="EMBL/GenBank/DDBJ databases">
        <authorList>
            <person name="Cheung F."/>
            <person name="Xiao Y."/>
            <person name="Chan A."/>
            <person name="Moskal W."/>
            <person name="Town C.D."/>
        </authorList>
    </citation>
    <scope>NUCLEOTIDE SEQUENCE</scope>
</reference>